<dbReference type="Gene3D" id="2.60.120.290">
    <property type="entry name" value="Spermadhesin, CUB domain"/>
    <property type="match status" value="1"/>
</dbReference>
<dbReference type="PROSITE" id="PS01180">
    <property type="entry name" value="CUB"/>
    <property type="match status" value="1"/>
</dbReference>
<dbReference type="EnsemblMetazoa" id="CapteT217731">
    <property type="protein sequence ID" value="CapteP217731"/>
    <property type="gene ID" value="CapteG217731"/>
</dbReference>
<proteinExistence type="predicted"/>
<reference evidence="6" key="3">
    <citation type="submission" date="2015-06" db="UniProtKB">
        <authorList>
            <consortium name="EnsemblMetazoa"/>
        </authorList>
    </citation>
    <scope>IDENTIFICATION</scope>
</reference>
<dbReference type="InterPro" id="IPR043159">
    <property type="entry name" value="Lectin_gal-bd_sf"/>
</dbReference>
<name>X2AML0_CAPTE</name>
<feature type="domain" description="CUB" evidence="5">
    <location>
        <begin position="218"/>
        <end position="340"/>
    </location>
</feature>
<keyword evidence="4" id="KW-0472">Membrane</keyword>
<dbReference type="InterPro" id="IPR035914">
    <property type="entry name" value="Sperma_CUB_dom_sf"/>
</dbReference>
<keyword evidence="4" id="KW-0812">Transmembrane</keyword>
<keyword evidence="7" id="KW-1185">Reference proteome</keyword>
<accession>X2AML0</accession>
<evidence type="ECO:0000256" key="4">
    <source>
        <dbReference type="SAM" id="Phobius"/>
    </source>
</evidence>
<evidence type="ECO:0000256" key="3">
    <source>
        <dbReference type="PROSITE-ProRule" id="PRU00059"/>
    </source>
</evidence>
<dbReference type="EMBL" id="AMQN01000225">
    <property type="status" value="NOT_ANNOTATED_CDS"/>
    <property type="molecule type" value="Genomic_DNA"/>
</dbReference>
<comment type="caution">
    <text evidence="3">Lacks conserved residue(s) required for the propagation of feature annotation.</text>
</comment>
<dbReference type="CDD" id="cd22823">
    <property type="entry name" value="Gal_Rha_Lectin"/>
    <property type="match status" value="1"/>
</dbReference>
<evidence type="ECO:0000313" key="6">
    <source>
        <dbReference type="EnsemblMetazoa" id="CapteP217731"/>
    </source>
</evidence>
<dbReference type="SUPFAM" id="SSF49854">
    <property type="entry name" value="Spermadhesin, CUB domain"/>
    <property type="match status" value="1"/>
</dbReference>
<organism evidence="6 7">
    <name type="scientific">Capitella teleta</name>
    <name type="common">Polychaete worm</name>
    <dbReference type="NCBI Taxonomy" id="283909"/>
    <lineage>
        <taxon>Eukaryota</taxon>
        <taxon>Metazoa</taxon>
        <taxon>Spiralia</taxon>
        <taxon>Lophotrochozoa</taxon>
        <taxon>Annelida</taxon>
        <taxon>Polychaeta</taxon>
        <taxon>Sedentaria</taxon>
        <taxon>Scolecida</taxon>
        <taxon>Capitellidae</taxon>
        <taxon>Capitella</taxon>
    </lineage>
</organism>
<dbReference type="Proteomes" id="UP000014760">
    <property type="component" value="Unassembled WGS sequence"/>
</dbReference>
<dbReference type="CDD" id="cd00041">
    <property type="entry name" value="CUB"/>
    <property type="match status" value="1"/>
</dbReference>
<reference evidence="7" key="2">
    <citation type="journal article" date="2013" name="Nature">
        <title>Insights into bilaterian evolution from three spiralian genomes.</title>
        <authorList>
            <person name="Simakov O."/>
            <person name="Marletaz F."/>
            <person name="Cho S.J."/>
            <person name="Edsinger-Gonzales E."/>
            <person name="Havlak P."/>
            <person name="Hellsten U."/>
            <person name="Kuo D.H."/>
            <person name="Larsson T."/>
            <person name="Lv J."/>
            <person name="Arendt D."/>
            <person name="Savage R."/>
            <person name="Osoegawa K."/>
            <person name="de Jong P."/>
            <person name="Grimwood J."/>
            <person name="Chapman J.A."/>
            <person name="Shapiro H."/>
            <person name="Aerts A."/>
            <person name="Otillar R.P."/>
            <person name="Terry A.Y."/>
            <person name="Boore J.L."/>
            <person name="Grigoriev I.V."/>
            <person name="Lindberg D.R."/>
            <person name="Seaver E.C."/>
            <person name="Weisblat D.A."/>
            <person name="Putnam N.H."/>
            <person name="Rokhsar D.S."/>
        </authorList>
    </citation>
    <scope>NUCLEOTIDE SEQUENCE</scope>
    <source>
        <strain evidence="7">I ESC-2004</strain>
    </source>
</reference>
<dbReference type="HOGENOM" id="CLU_483356_0_0_1"/>
<evidence type="ECO:0000259" key="5">
    <source>
        <dbReference type="PROSITE" id="PS01180"/>
    </source>
</evidence>
<dbReference type="OrthoDB" id="6369184at2759"/>
<dbReference type="Pfam" id="PF00431">
    <property type="entry name" value="CUB"/>
    <property type="match status" value="1"/>
</dbReference>
<dbReference type="AlphaFoldDB" id="X2AML0"/>
<dbReference type="Gene3D" id="2.60.120.740">
    <property type="match status" value="1"/>
</dbReference>
<reference evidence="7" key="1">
    <citation type="submission" date="2012-12" db="EMBL/GenBank/DDBJ databases">
        <authorList>
            <person name="Hellsten U."/>
            <person name="Grimwood J."/>
            <person name="Chapman J.A."/>
            <person name="Shapiro H."/>
            <person name="Aerts A."/>
            <person name="Otillar R.P."/>
            <person name="Terry A.Y."/>
            <person name="Boore J.L."/>
            <person name="Simakov O."/>
            <person name="Marletaz F."/>
            <person name="Cho S.-J."/>
            <person name="Edsinger-Gonzales E."/>
            <person name="Havlak P."/>
            <person name="Kuo D.-H."/>
            <person name="Larsson T."/>
            <person name="Lv J."/>
            <person name="Arendt D."/>
            <person name="Savage R."/>
            <person name="Osoegawa K."/>
            <person name="de Jong P."/>
            <person name="Lindberg D.R."/>
            <person name="Seaver E.C."/>
            <person name="Weisblat D.A."/>
            <person name="Putnam N.H."/>
            <person name="Grigoriev I.V."/>
            <person name="Rokhsar D.S."/>
        </authorList>
    </citation>
    <scope>NUCLEOTIDE SEQUENCE</scope>
    <source>
        <strain evidence="7">I ESC-2004</strain>
    </source>
</reference>
<sequence length="564" mass="63874">MGLNLVIIGLVFVMTHWMVKISWRNWAYGSTSPRILTSHGKVSTKINALPGGARDPRDLSHWISRAAAGVALVPMYGRVGLVPDTVAVGPRYPRKMYGAVIRHWNPQSSEPARRDQKIPVENMYLSCRDHFSSRHVIYVASAMYGRHTHYMGRDQCRFKDGDECVTNGLTTATIMQCNGLEECFIDGLPDWISRCNQGSHYLELKYVCLPVEHSFNICGDQFKQRRLLPDGECELLDGFISSPGYPFWHGHHICSCTLRAQRRDAKISVSILDFQLENSENCVYDRLEFLGKYESVEERKTLCGVVNRQQVYNFRREVTLHFKSDTVFNFRGFWLHFYDVRKREGTSRYRLPKIPFPTESGSDVSTSSTAKPQPSSLPKTTVELIVPLSNSRTVIVGAVAFVARLVVIVIAIMVGIYLYRRNASSPPVIKPEAGTSISGKVPPPLKMRPGKENELEYASLGADRFGKESNPYEKIQRDSQAQFGIHNDENTYEDIPPMATPTSSSQTHLMNTQMKPIIESTVFHLNTHQRHLPNEDLTSMRIQITTMPAQSISSRFQTFDCISL</sequence>
<evidence type="ECO:0000313" key="7">
    <source>
        <dbReference type="Proteomes" id="UP000014760"/>
    </source>
</evidence>
<feature type="transmembrane region" description="Helical" evidence="4">
    <location>
        <begin position="394"/>
        <end position="419"/>
    </location>
</feature>
<keyword evidence="4" id="KW-1133">Transmembrane helix</keyword>
<dbReference type="SMART" id="SM00042">
    <property type="entry name" value="CUB"/>
    <property type="match status" value="1"/>
</dbReference>
<keyword evidence="2" id="KW-1015">Disulfide bond</keyword>
<keyword evidence="1" id="KW-0677">Repeat</keyword>
<dbReference type="InterPro" id="IPR000859">
    <property type="entry name" value="CUB_dom"/>
</dbReference>
<evidence type="ECO:0000256" key="2">
    <source>
        <dbReference type="ARBA" id="ARBA00023157"/>
    </source>
</evidence>
<evidence type="ECO:0000256" key="1">
    <source>
        <dbReference type="ARBA" id="ARBA00022737"/>
    </source>
</evidence>
<protein>
    <recommendedName>
        <fullName evidence="5">CUB domain-containing protein</fullName>
    </recommendedName>
</protein>
<dbReference type="PANTHER" id="PTHR24251">
    <property type="entry name" value="OVOCHYMASE-RELATED"/>
    <property type="match status" value="1"/>
</dbReference>